<evidence type="ECO:0000313" key="1">
    <source>
        <dbReference type="Proteomes" id="UP000095286"/>
    </source>
</evidence>
<dbReference type="Proteomes" id="UP000095286">
    <property type="component" value="Unplaced"/>
</dbReference>
<sequence>MMTAEKKESCLSLMWSWNLENPLIFNFIAIYLGNIYAKYCEGLMSNNELHSKIRAEKFDLAIGESFFTSCHLGLYEAEWGIKKHIIISSSQMFSPHYELLGLDFPLTATPEMFADFSSFNLINRFKNWYYNWMAHFLLRRPFNLEQELFDVRYGKGVKDVLIYLINSLDFGHPRTSKVIELGGFSIPQFKALDEYWQNVMNQRKNTILISFGSMSKAYLMPDHYKANFIKIIQTYPDTTFIFKYEVDDGFGKDVDNLIINKWLPQPSLLVHPKMTGFITHGGLNSLTEGIFAGVPLLLIALFGDQKRHIEIATKVGFGKDVNKQLLGDYNYLRGAIDEVFFKSDKYKVAALRIRDSIKDAPNSNTTEQFIKHVEYAIKYGPQPMLNMLGQEQNFIEKNNLDLLLIGSILLVVYLYAVFKLFKYCCCRNKIIIGNEKKNE</sequence>
<name>A0AC35U1C3_9BILA</name>
<proteinExistence type="predicted"/>
<organism evidence="1 2">
    <name type="scientific">Rhabditophanes sp. KR3021</name>
    <dbReference type="NCBI Taxonomy" id="114890"/>
    <lineage>
        <taxon>Eukaryota</taxon>
        <taxon>Metazoa</taxon>
        <taxon>Ecdysozoa</taxon>
        <taxon>Nematoda</taxon>
        <taxon>Chromadorea</taxon>
        <taxon>Rhabditida</taxon>
        <taxon>Tylenchina</taxon>
        <taxon>Panagrolaimomorpha</taxon>
        <taxon>Strongyloidoidea</taxon>
        <taxon>Alloionematidae</taxon>
        <taxon>Rhabditophanes</taxon>
    </lineage>
</organism>
<protein>
    <submittedName>
        <fullName evidence="2">UDP-glucuronosyltransferase</fullName>
    </submittedName>
</protein>
<evidence type="ECO:0000313" key="2">
    <source>
        <dbReference type="WBParaSite" id="RSKR_0000674000.1"/>
    </source>
</evidence>
<reference evidence="2" key="1">
    <citation type="submission" date="2016-11" db="UniProtKB">
        <authorList>
            <consortium name="WormBaseParasite"/>
        </authorList>
    </citation>
    <scope>IDENTIFICATION</scope>
    <source>
        <strain evidence="2">KR3021</strain>
    </source>
</reference>
<accession>A0AC35U1C3</accession>
<dbReference type="WBParaSite" id="RSKR_0000674000.1">
    <property type="protein sequence ID" value="RSKR_0000674000.1"/>
    <property type="gene ID" value="RSKR_0000674000"/>
</dbReference>